<name>A0ABV7X3F2_9HYPH</name>
<protein>
    <submittedName>
        <fullName evidence="2">Uncharacterized protein</fullName>
    </submittedName>
</protein>
<reference evidence="3" key="1">
    <citation type="journal article" date="2019" name="Int. J. Syst. Evol. Microbiol.">
        <title>The Global Catalogue of Microorganisms (GCM) 10K type strain sequencing project: providing services to taxonomists for standard genome sequencing and annotation.</title>
        <authorList>
            <consortium name="The Broad Institute Genomics Platform"/>
            <consortium name="The Broad Institute Genome Sequencing Center for Infectious Disease"/>
            <person name="Wu L."/>
            <person name="Ma J."/>
        </authorList>
    </citation>
    <scope>NUCLEOTIDE SEQUENCE [LARGE SCALE GENOMIC DNA]</scope>
    <source>
        <strain evidence="3">KCTC 42281</strain>
    </source>
</reference>
<evidence type="ECO:0000313" key="3">
    <source>
        <dbReference type="Proteomes" id="UP001595613"/>
    </source>
</evidence>
<accession>A0ABV7X3F2</accession>
<proteinExistence type="predicted"/>
<gene>
    <name evidence="2" type="ORF">ACFOOL_14290</name>
</gene>
<sequence length="72" mass="8133">MNSKSVTNNGSRNRQADFRRRMEAAGYVQVTGWVHRDQAADALTMLRRLRENPALSPVSLRNSATNKFEGLN</sequence>
<dbReference type="Proteomes" id="UP001595613">
    <property type="component" value="Unassembled WGS sequence"/>
</dbReference>
<dbReference type="EMBL" id="JBHRYD010000013">
    <property type="protein sequence ID" value="MFC3705923.1"/>
    <property type="molecule type" value="Genomic_DNA"/>
</dbReference>
<comment type="caution">
    <text evidence="2">The sequence shown here is derived from an EMBL/GenBank/DDBJ whole genome shotgun (WGS) entry which is preliminary data.</text>
</comment>
<keyword evidence="3" id="KW-1185">Reference proteome</keyword>
<feature type="region of interest" description="Disordered" evidence="1">
    <location>
        <begin position="51"/>
        <end position="72"/>
    </location>
</feature>
<evidence type="ECO:0000256" key="1">
    <source>
        <dbReference type="SAM" id="MobiDB-lite"/>
    </source>
</evidence>
<organism evidence="2 3">
    <name type="scientific">Devosia honganensis</name>
    <dbReference type="NCBI Taxonomy" id="1610527"/>
    <lineage>
        <taxon>Bacteria</taxon>
        <taxon>Pseudomonadati</taxon>
        <taxon>Pseudomonadota</taxon>
        <taxon>Alphaproteobacteria</taxon>
        <taxon>Hyphomicrobiales</taxon>
        <taxon>Devosiaceae</taxon>
        <taxon>Devosia</taxon>
    </lineage>
</organism>
<dbReference type="RefSeq" id="WP_380097905.1">
    <property type="nucleotide sequence ID" value="NZ_JBHRYD010000013.1"/>
</dbReference>
<evidence type="ECO:0000313" key="2">
    <source>
        <dbReference type="EMBL" id="MFC3705923.1"/>
    </source>
</evidence>